<accession>A0A4Z2H707</accession>
<evidence type="ECO:0000313" key="1">
    <source>
        <dbReference type="EMBL" id="TNN61401.1"/>
    </source>
</evidence>
<sequence length="165" mass="18601">MWSVSDGSPLTWWLDRHGERRSYWGGFLPGVQQCSCSLEENCVDMNYFCNCDADSDAWANDTGVLSYKDHLPVSQLAVGDTNRTGSRAVHHVGPLRCYGDRSLWNAASFYQEASYLYFPTLRAELASDVSFHFKTGAPSGVFLENRGLKDFIRVELSCESPGRRR</sequence>
<dbReference type="PANTHER" id="PTHR15036">
    <property type="entry name" value="PIKACHURIN-LIKE PROTEIN"/>
    <property type="match status" value="1"/>
</dbReference>
<comment type="caution">
    <text evidence="1">The sequence shown here is derived from an EMBL/GenBank/DDBJ whole genome shotgun (WGS) entry which is preliminary data.</text>
</comment>
<dbReference type="Proteomes" id="UP000314294">
    <property type="component" value="Unassembled WGS sequence"/>
</dbReference>
<name>A0A4Z2H707_9TELE</name>
<organism evidence="1 2">
    <name type="scientific">Liparis tanakae</name>
    <name type="common">Tanaka's snailfish</name>
    <dbReference type="NCBI Taxonomy" id="230148"/>
    <lineage>
        <taxon>Eukaryota</taxon>
        <taxon>Metazoa</taxon>
        <taxon>Chordata</taxon>
        <taxon>Craniata</taxon>
        <taxon>Vertebrata</taxon>
        <taxon>Euteleostomi</taxon>
        <taxon>Actinopterygii</taxon>
        <taxon>Neopterygii</taxon>
        <taxon>Teleostei</taxon>
        <taxon>Neoteleostei</taxon>
        <taxon>Acanthomorphata</taxon>
        <taxon>Eupercaria</taxon>
        <taxon>Perciformes</taxon>
        <taxon>Cottioidei</taxon>
        <taxon>Cottales</taxon>
        <taxon>Liparidae</taxon>
        <taxon>Liparis</taxon>
    </lineage>
</organism>
<dbReference type="Gene3D" id="2.60.120.1000">
    <property type="match status" value="1"/>
</dbReference>
<proteinExistence type="predicted"/>
<dbReference type="PANTHER" id="PTHR15036:SF84">
    <property type="entry name" value="CONTACTIN-ASSOCIATED PROTEIN-LIKE 5 ISOFORM X1"/>
    <property type="match status" value="1"/>
</dbReference>
<evidence type="ECO:0000313" key="2">
    <source>
        <dbReference type="Proteomes" id="UP000314294"/>
    </source>
</evidence>
<keyword evidence="2" id="KW-1185">Reference proteome</keyword>
<reference evidence="1 2" key="1">
    <citation type="submission" date="2019-03" db="EMBL/GenBank/DDBJ databases">
        <title>First draft genome of Liparis tanakae, snailfish: a comprehensive survey of snailfish specific genes.</title>
        <authorList>
            <person name="Kim W."/>
            <person name="Song I."/>
            <person name="Jeong J.-H."/>
            <person name="Kim D."/>
            <person name="Kim S."/>
            <person name="Ryu S."/>
            <person name="Song J.Y."/>
            <person name="Lee S.K."/>
        </authorList>
    </citation>
    <scope>NUCLEOTIDE SEQUENCE [LARGE SCALE GENOMIC DNA]</scope>
    <source>
        <tissue evidence="1">Muscle</tissue>
    </source>
</reference>
<dbReference type="SUPFAM" id="SSF49899">
    <property type="entry name" value="Concanavalin A-like lectins/glucanases"/>
    <property type="match status" value="1"/>
</dbReference>
<dbReference type="InterPro" id="IPR013320">
    <property type="entry name" value="ConA-like_dom_sf"/>
</dbReference>
<dbReference type="Gene3D" id="2.60.120.200">
    <property type="match status" value="1"/>
</dbReference>
<dbReference type="EMBL" id="SRLO01000316">
    <property type="protein sequence ID" value="TNN61401.1"/>
    <property type="molecule type" value="Genomic_DNA"/>
</dbReference>
<dbReference type="OrthoDB" id="8791508at2759"/>
<dbReference type="InterPro" id="IPR050372">
    <property type="entry name" value="Neurexin-related_CASP"/>
</dbReference>
<gene>
    <name evidence="1" type="primary">CNTNAP5_7</name>
    <name evidence="1" type="ORF">EYF80_028418</name>
</gene>
<protein>
    <submittedName>
        <fullName evidence="1">Contactin-associated protein-like 5</fullName>
    </submittedName>
</protein>
<dbReference type="AlphaFoldDB" id="A0A4Z2H707"/>